<protein>
    <submittedName>
        <fullName evidence="2">Uncharacterized protein</fullName>
    </submittedName>
</protein>
<proteinExistence type="predicted"/>
<evidence type="ECO:0000313" key="1">
    <source>
        <dbReference type="Proteomes" id="UP000887580"/>
    </source>
</evidence>
<dbReference type="WBParaSite" id="PS1159_v2.g24725.t1">
    <property type="protein sequence ID" value="PS1159_v2.g24725.t1"/>
    <property type="gene ID" value="PS1159_v2.g24725"/>
</dbReference>
<dbReference type="Proteomes" id="UP000887580">
    <property type="component" value="Unplaced"/>
</dbReference>
<sequence>MRFQLSENVRTSLCLKRSYTLVFCCNFFTFLTYGASFYTNDPLTYQIARACFNFALLAYSIGLIIIIIYTIPVYRYKALDYFRKVSNFLKRNRIIPERHPASKRTNLNHVRNLEGQKIIFELAKEGELYFSQLNDSWK</sequence>
<accession>A0AC35G831</accession>
<reference evidence="2" key="1">
    <citation type="submission" date="2022-11" db="UniProtKB">
        <authorList>
            <consortium name="WormBaseParasite"/>
        </authorList>
    </citation>
    <scope>IDENTIFICATION</scope>
</reference>
<organism evidence="1 2">
    <name type="scientific">Panagrolaimus sp. PS1159</name>
    <dbReference type="NCBI Taxonomy" id="55785"/>
    <lineage>
        <taxon>Eukaryota</taxon>
        <taxon>Metazoa</taxon>
        <taxon>Ecdysozoa</taxon>
        <taxon>Nematoda</taxon>
        <taxon>Chromadorea</taxon>
        <taxon>Rhabditida</taxon>
        <taxon>Tylenchina</taxon>
        <taxon>Panagrolaimomorpha</taxon>
        <taxon>Panagrolaimoidea</taxon>
        <taxon>Panagrolaimidae</taxon>
        <taxon>Panagrolaimus</taxon>
    </lineage>
</organism>
<name>A0AC35G831_9BILA</name>
<evidence type="ECO:0000313" key="2">
    <source>
        <dbReference type="WBParaSite" id="PS1159_v2.g24725.t1"/>
    </source>
</evidence>